<organism evidence="1 2">
    <name type="scientific">Scortum barcoo</name>
    <name type="common">barcoo grunter</name>
    <dbReference type="NCBI Taxonomy" id="214431"/>
    <lineage>
        <taxon>Eukaryota</taxon>
        <taxon>Metazoa</taxon>
        <taxon>Chordata</taxon>
        <taxon>Craniata</taxon>
        <taxon>Vertebrata</taxon>
        <taxon>Euteleostomi</taxon>
        <taxon>Actinopterygii</taxon>
        <taxon>Neopterygii</taxon>
        <taxon>Teleostei</taxon>
        <taxon>Neoteleostei</taxon>
        <taxon>Acanthomorphata</taxon>
        <taxon>Eupercaria</taxon>
        <taxon>Centrarchiformes</taxon>
        <taxon>Terapontoidei</taxon>
        <taxon>Terapontidae</taxon>
        <taxon>Scortum</taxon>
    </lineage>
</organism>
<keyword evidence="2" id="KW-1185">Reference proteome</keyword>
<reference evidence="1" key="1">
    <citation type="submission" date="2022-04" db="EMBL/GenBank/DDBJ databases">
        <title>Jade perch genome.</title>
        <authorList>
            <person name="Chao B."/>
        </authorList>
    </citation>
    <scope>NUCLEOTIDE SEQUENCE</scope>
    <source>
        <strain evidence="1">CB-2022</strain>
    </source>
</reference>
<evidence type="ECO:0000313" key="2">
    <source>
        <dbReference type="Proteomes" id="UP000831701"/>
    </source>
</evidence>
<evidence type="ECO:0000313" key="1">
    <source>
        <dbReference type="EMBL" id="KAI3353602.1"/>
    </source>
</evidence>
<dbReference type="EMBL" id="CM041553">
    <property type="protein sequence ID" value="KAI3353602.1"/>
    <property type="molecule type" value="Genomic_DNA"/>
</dbReference>
<gene>
    <name evidence="1" type="ORF">L3Q82_020120</name>
</gene>
<sequence>MDEQAGPGVFFSGGGSGSPGGGNIKAPQPGDFCGGEAARAQYNIPGILHFLQHEWARFEVERAQWEVERAELQIPPTLNTYKLHMPKHLHLFKMAPNRRSIRPYYLPREFSHVIAITNDVHPSLGQRRDAACELLHSVVAQLQTGQQHPQAFLLITGDFNHASLSATLPNFHQYVNCCTRDNKTLDLLSANTAGLQLQLITPPPAGPLRSQTWSICALFTHLCDALRDCFDTTDWEVLCGGHIEQDIDSSLTDCITDYIKLLCRNHRAHQERYRCFSNNKPWVTPDLRALLQEKRTAFQSGDRDELRRVQRDLKQEDQRVQGQLQEENGGPPAAKQREGGLERTPSYLRTGFDTGPTSSPPQPEHRPASPPPAPSACMRPLTTINTSTSTISGALTIPPAFTPPPSPLTTISTVLLSSTPSLS</sequence>
<comment type="caution">
    <text evidence="1">The sequence shown here is derived from an EMBL/GenBank/DDBJ whole genome shotgun (WGS) entry which is preliminary data.</text>
</comment>
<protein>
    <submittedName>
        <fullName evidence="1">Uncharacterized protein</fullName>
    </submittedName>
</protein>
<accession>A0ACB8VFC7</accession>
<dbReference type="Proteomes" id="UP000831701">
    <property type="component" value="Chromosome 23"/>
</dbReference>
<proteinExistence type="predicted"/>
<name>A0ACB8VFC7_9TELE</name>